<evidence type="ECO:0000313" key="1">
    <source>
        <dbReference type="EMBL" id="GAH54587.1"/>
    </source>
</evidence>
<comment type="caution">
    <text evidence="1">The sequence shown here is derived from an EMBL/GenBank/DDBJ whole genome shotgun (WGS) entry which is preliminary data.</text>
</comment>
<sequence>GREDFRQFLNFFSPLEEERNEKKDFIDDSLSNHRIDYFHFA</sequence>
<feature type="non-terminal residue" evidence="1">
    <location>
        <position position="1"/>
    </location>
</feature>
<proteinExistence type="predicted"/>
<dbReference type="AlphaFoldDB" id="X1GBK3"/>
<accession>X1GBK3</accession>
<name>X1GBK3_9ZZZZ</name>
<organism evidence="1">
    <name type="scientific">marine sediment metagenome</name>
    <dbReference type="NCBI Taxonomy" id="412755"/>
    <lineage>
        <taxon>unclassified sequences</taxon>
        <taxon>metagenomes</taxon>
        <taxon>ecological metagenomes</taxon>
    </lineage>
</organism>
<gene>
    <name evidence="1" type="ORF">S03H2_40184</name>
</gene>
<reference evidence="1" key="1">
    <citation type="journal article" date="2014" name="Front. Microbiol.">
        <title>High frequency of phylogenetically diverse reductive dehalogenase-homologous genes in deep subseafloor sedimentary metagenomes.</title>
        <authorList>
            <person name="Kawai M."/>
            <person name="Futagami T."/>
            <person name="Toyoda A."/>
            <person name="Takaki Y."/>
            <person name="Nishi S."/>
            <person name="Hori S."/>
            <person name="Arai W."/>
            <person name="Tsubouchi T."/>
            <person name="Morono Y."/>
            <person name="Uchiyama I."/>
            <person name="Ito T."/>
            <person name="Fujiyama A."/>
            <person name="Inagaki F."/>
            <person name="Takami H."/>
        </authorList>
    </citation>
    <scope>NUCLEOTIDE SEQUENCE</scope>
    <source>
        <strain evidence="1">Expedition CK06-06</strain>
    </source>
</reference>
<dbReference type="EMBL" id="BARU01024898">
    <property type="protein sequence ID" value="GAH54587.1"/>
    <property type="molecule type" value="Genomic_DNA"/>
</dbReference>
<protein>
    <submittedName>
        <fullName evidence="1">Uncharacterized protein</fullName>
    </submittedName>
</protein>